<accession>A0A4U0WI54</accession>
<dbReference type="AlphaFoldDB" id="A0A4U0WI54"/>
<dbReference type="Proteomes" id="UP000309340">
    <property type="component" value="Unassembled WGS sequence"/>
</dbReference>
<evidence type="ECO:0000313" key="1">
    <source>
        <dbReference type="EMBL" id="TKA61225.1"/>
    </source>
</evidence>
<sequence length="244" mass="26775">MAANPFADALAVLEQFKDTWSPTTTNAKPTCGACDSPTQASGAALMMCKRCKDKYTAAESARLATGRTTRAHADEIHVPIQEIPRYAYDSPRWVDPPATQALGLPLRLIANPLGDHSLRNKQAETLGLIPFPDNAKLGETLFPSSAAGAVTVVRADREKLHGFQMAAMISYLMYCGKEVRDAKEREQEKGEGLDRKAMARTLFVPAAFVEAFRALKEYHLAPDGDEVVGRIWREVECPVRIDSV</sequence>
<reference evidence="1 2" key="1">
    <citation type="submission" date="2017-03" db="EMBL/GenBank/DDBJ databases">
        <title>Genomes of endolithic fungi from Antarctica.</title>
        <authorList>
            <person name="Coleine C."/>
            <person name="Masonjones S."/>
            <person name="Stajich J.E."/>
        </authorList>
    </citation>
    <scope>NUCLEOTIDE SEQUENCE [LARGE SCALE GENOMIC DNA]</scope>
    <source>
        <strain evidence="1 2">CCFEE 5184</strain>
    </source>
</reference>
<evidence type="ECO:0000313" key="2">
    <source>
        <dbReference type="Proteomes" id="UP000309340"/>
    </source>
</evidence>
<comment type="caution">
    <text evidence="1">The sequence shown here is derived from an EMBL/GenBank/DDBJ whole genome shotgun (WGS) entry which is preliminary data.</text>
</comment>
<organism evidence="1 2">
    <name type="scientific">Friedmanniomyces simplex</name>
    <dbReference type="NCBI Taxonomy" id="329884"/>
    <lineage>
        <taxon>Eukaryota</taxon>
        <taxon>Fungi</taxon>
        <taxon>Dikarya</taxon>
        <taxon>Ascomycota</taxon>
        <taxon>Pezizomycotina</taxon>
        <taxon>Dothideomycetes</taxon>
        <taxon>Dothideomycetidae</taxon>
        <taxon>Mycosphaerellales</taxon>
        <taxon>Teratosphaeriaceae</taxon>
        <taxon>Friedmanniomyces</taxon>
    </lineage>
</organism>
<dbReference type="OrthoDB" id="3649107at2759"/>
<name>A0A4U0WI54_9PEZI</name>
<proteinExistence type="predicted"/>
<protein>
    <submittedName>
        <fullName evidence="1">Uncharacterized protein</fullName>
    </submittedName>
</protein>
<gene>
    <name evidence="1" type="ORF">B0A55_11201</name>
</gene>
<keyword evidence="2" id="KW-1185">Reference proteome</keyword>
<dbReference type="EMBL" id="NAJQ01001256">
    <property type="protein sequence ID" value="TKA61225.1"/>
    <property type="molecule type" value="Genomic_DNA"/>
</dbReference>